<keyword evidence="10" id="KW-1185">Reference proteome</keyword>
<keyword evidence="6 8" id="KW-0539">Nucleus</keyword>
<dbReference type="InterPro" id="IPR013926">
    <property type="entry name" value="CGI121/TPRKB"/>
</dbReference>
<dbReference type="AlphaFoldDB" id="A0A8H6YQL7"/>
<accession>A0A8H6YQL7</accession>
<evidence type="ECO:0000313" key="10">
    <source>
        <dbReference type="Proteomes" id="UP000620124"/>
    </source>
</evidence>
<evidence type="ECO:0000256" key="1">
    <source>
        <dbReference type="ARBA" id="ARBA00004123"/>
    </source>
</evidence>
<sequence length="96" mass="10536">MGISCQISEAMRRYGVSDTTTALIVVRIGGPELVAENVERDMDAIVKGTKASFDRLGDLTDWSAVKKYHKLGNEVGVREAKDDLKREHTVVDGIVC</sequence>
<name>A0A8H6YQL7_9AGAR</name>
<evidence type="ECO:0000256" key="3">
    <source>
        <dbReference type="ARBA" id="ARBA00015316"/>
    </source>
</evidence>
<gene>
    <name evidence="9" type="ORF">MVEN_00417800</name>
</gene>
<dbReference type="InterPro" id="IPR036504">
    <property type="entry name" value="CGI121/TPRKB_sf"/>
</dbReference>
<evidence type="ECO:0000256" key="4">
    <source>
        <dbReference type="ARBA" id="ARBA00016009"/>
    </source>
</evidence>
<evidence type="ECO:0000313" key="9">
    <source>
        <dbReference type="EMBL" id="KAF7365448.1"/>
    </source>
</evidence>
<dbReference type="Pfam" id="PF08617">
    <property type="entry name" value="CGI-121"/>
    <property type="match status" value="1"/>
</dbReference>
<comment type="similarity">
    <text evidence="2 8">Belongs to the CGI121/TPRKB family.</text>
</comment>
<evidence type="ECO:0000256" key="7">
    <source>
        <dbReference type="ARBA" id="ARBA00025043"/>
    </source>
</evidence>
<dbReference type="PANTHER" id="PTHR15840:SF10">
    <property type="entry name" value="EKC_KEOPS COMPLEX SUBUNIT TPRKB"/>
    <property type="match status" value="1"/>
</dbReference>
<dbReference type="OrthoDB" id="329139at2759"/>
<dbReference type="EMBL" id="JACAZI010000003">
    <property type="protein sequence ID" value="KAF7365448.1"/>
    <property type="molecule type" value="Genomic_DNA"/>
</dbReference>
<dbReference type="GO" id="GO:0005634">
    <property type="term" value="C:nucleus"/>
    <property type="evidence" value="ECO:0007669"/>
    <property type="project" value="UniProtKB-SubCell"/>
</dbReference>
<evidence type="ECO:0000256" key="6">
    <source>
        <dbReference type="ARBA" id="ARBA00023242"/>
    </source>
</evidence>
<dbReference type="GO" id="GO:0005829">
    <property type="term" value="C:cytosol"/>
    <property type="evidence" value="ECO:0007669"/>
    <property type="project" value="TreeGrafter"/>
</dbReference>
<dbReference type="GO" id="GO:0000408">
    <property type="term" value="C:EKC/KEOPS complex"/>
    <property type="evidence" value="ECO:0007669"/>
    <property type="project" value="TreeGrafter"/>
</dbReference>
<dbReference type="SUPFAM" id="SSF143870">
    <property type="entry name" value="PF0523-like"/>
    <property type="match status" value="1"/>
</dbReference>
<evidence type="ECO:0000256" key="2">
    <source>
        <dbReference type="ARBA" id="ARBA00005546"/>
    </source>
</evidence>
<comment type="function">
    <text evidence="7">Component of the EKC/KEOPS complex that is required for the formation of a threonylcarbamoyl group on adenosine at position 37 (t(6)A37) in tRNAs that read codons beginning with adenine. The complex is probably involved in the transfer of the threonylcarbamoyl moiety of threonylcarbamoyl-AMP (TC-AMP) to the N6 group of A37. CGI121 acts as an allosteric effector that regulates the t(6)A activity of the complex. The EKC/KEOPS complex also promotes both telomere uncapping and telomere elongation. The complex is required for efficient recruitment of transcriptional coactivators. CGI121 is not required for tRNA modification.</text>
</comment>
<keyword evidence="5" id="KW-0819">tRNA processing</keyword>
<evidence type="ECO:0000256" key="5">
    <source>
        <dbReference type="ARBA" id="ARBA00022694"/>
    </source>
</evidence>
<comment type="subcellular location">
    <subcellularLocation>
        <location evidence="1">Nucleus</location>
    </subcellularLocation>
</comment>
<proteinExistence type="inferred from homology"/>
<reference evidence="9" key="1">
    <citation type="submission" date="2020-05" db="EMBL/GenBank/DDBJ databases">
        <title>Mycena genomes resolve the evolution of fungal bioluminescence.</title>
        <authorList>
            <person name="Tsai I.J."/>
        </authorList>
    </citation>
    <scope>NUCLEOTIDE SEQUENCE</scope>
    <source>
        <strain evidence="9">CCC161011</strain>
    </source>
</reference>
<organism evidence="9 10">
    <name type="scientific">Mycena venus</name>
    <dbReference type="NCBI Taxonomy" id="2733690"/>
    <lineage>
        <taxon>Eukaryota</taxon>
        <taxon>Fungi</taxon>
        <taxon>Dikarya</taxon>
        <taxon>Basidiomycota</taxon>
        <taxon>Agaricomycotina</taxon>
        <taxon>Agaricomycetes</taxon>
        <taxon>Agaricomycetidae</taxon>
        <taxon>Agaricales</taxon>
        <taxon>Marasmiineae</taxon>
        <taxon>Mycenaceae</taxon>
        <taxon>Mycena</taxon>
    </lineage>
</organism>
<evidence type="ECO:0000256" key="8">
    <source>
        <dbReference type="RuleBase" id="RU004398"/>
    </source>
</evidence>
<comment type="caution">
    <text evidence="9">The sequence shown here is derived from an EMBL/GenBank/DDBJ whole genome shotgun (WGS) entry which is preliminary data.</text>
</comment>
<protein>
    <recommendedName>
        <fullName evidence="4">EKC/KEOPS complex subunit CGI121</fullName>
    </recommendedName>
    <alternativeName>
        <fullName evidence="3">EKC/KEOPS complex subunit cgi121</fullName>
    </alternativeName>
</protein>
<dbReference type="PANTHER" id="PTHR15840">
    <property type="entry name" value="CGI-121 FAMILY MEMBER"/>
    <property type="match status" value="1"/>
</dbReference>
<dbReference type="GO" id="GO:0002949">
    <property type="term" value="P:tRNA threonylcarbamoyladenosine modification"/>
    <property type="evidence" value="ECO:0007669"/>
    <property type="project" value="TreeGrafter"/>
</dbReference>
<dbReference type="Proteomes" id="UP000620124">
    <property type="component" value="Unassembled WGS sequence"/>
</dbReference>
<dbReference type="Gene3D" id="3.30.2380.10">
    <property type="entry name" value="CGI121/TPRKB"/>
    <property type="match status" value="1"/>
</dbReference>